<comment type="caution">
    <text evidence="9">The sequence shown here is derived from an EMBL/GenBank/DDBJ whole genome shotgun (WGS) entry which is preliminary data.</text>
</comment>
<gene>
    <name evidence="9" type="ORF">RF091_09390</name>
</gene>
<evidence type="ECO:0000256" key="5">
    <source>
        <dbReference type="SAM" id="MobiDB-lite"/>
    </source>
</evidence>
<reference evidence="9 10" key="1">
    <citation type="submission" date="2023-07" db="EMBL/GenBank/DDBJ databases">
        <title>Pathogens genome sequencing project 196.</title>
        <authorList>
            <person name="Cao X."/>
        </authorList>
    </citation>
    <scope>NUCLEOTIDE SEQUENCE [LARGE SCALE GENOMIC DNA]</scope>
    <source>
        <strain evidence="9 10">SM41</strain>
    </source>
</reference>
<dbReference type="InterPro" id="IPR009105">
    <property type="entry name" value="Colicin_E3_ribonuclease"/>
</dbReference>
<keyword evidence="3" id="KW-0078">Bacteriocin</keyword>
<keyword evidence="2" id="KW-0044">Antibiotic</keyword>
<feature type="coiled-coil region" evidence="4">
    <location>
        <begin position="368"/>
        <end position="412"/>
    </location>
</feature>
<protein>
    <submittedName>
        <fullName evidence="9">Colicin-like bacteriocin tRNase domain-containing protein</fullName>
    </submittedName>
</protein>
<dbReference type="EMBL" id="JAVIPQ010000128">
    <property type="protein sequence ID" value="MDQ9555721.1"/>
    <property type="molecule type" value="Genomic_DNA"/>
</dbReference>
<accession>A0ABD5BH68</accession>
<evidence type="ECO:0000256" key="1">
    <source>
        <dbReference type="ARBA" id="ARBA00022529"/>
    </source>
</evidence>
<dbReference type="Gene3D" id="3.10.380.10">
    <property type="entry name" value="Colicin E3-like ribonuclease domain"/>
    <property type="match status" value="1"/>
</dbReference>
<dbReference type="GO" id="GO:0031640">
    <property type="term" value="P:killing of cells of another organism"/>
    <property type="evidence" value="ECO:0007669"/>
    <property type="project" value="UniProtKB-KW"/>
</dbReference>
<feature type="region of interest" description="Disordered" evidence="5">
    <location>
        <begin position="736"/>
        <end position="800"/>
    </location>
</feature>
<keyword evidence="4" id="KW-0175">Coiled coil</keyword>
<feature type="domain" description="Colicin E3-like ribonuclease" evidence="8">
    <location>
        <begin position="762"/>
        <end position="845"/>
    </location>
</feature>
<evidence type="ECO:0000313" key="9">
    <source>
        <dbReference type="EMBL" id="MDQ9555721.1"/>
    </source>
</evidence>
<proteinExistence type="predicted"/>
<evidence type="ECO:0000256" key="3">
    <source>
        <dbReference type="ARBA" id="ARBA00023048"/>
    </source>
</evidence>
<organism evidence="9 10">
    <name type="scientific">Serratia marcescens</name>
    <dbReference type="NCBI Taxonomy" id="615"/>
    <lineage>
        <taxon>Bacteria</taxon>
        <taxon>Pseudomonadati</taxon>
        <taxon>Pseudomonadota</taxon>
        <taxon>Gammaproteobacteria</taxon>
        <taxon>Enterobacterales</taxon>
        <taxon>Yersiniaceae</taxon>
        <taxon>Serratia</taxon>
    </lineage>
</organism>
<dbReference type="Proteomes" id="UP001234811">
    <property type="component" value="Unassembled WGS sequence"/>
</dbReference>
<sequence length="848" mass="91346">MSGGDGKNSRGPSGGVNGGPTGIGGNGSKGGGVDASDHSGWSSENNPWGGKDKDTGGHTGGGNNGGDRDPANSGGNVNLSLFPEAQASVAVGAQFNLSLFDGAWGFSLLKSKTVQSFITKSIAKVKTLDIPTVGTLWRTSLWGLVVEAITPTKIAPDDMSMVRHIVTTLPADLVTQTPPGQLPTQPATLVSARIADLVDEGQQKVAVVRSPSLPMSVPVVEAKPTKRPDVYTVGIVPGMPGIHIRVNAPAPPTTAKPVDGVTEINNAEAKPLPATQPGGNTHDGIVVFPPGSNLPPAYVAVVEIIPQNEVNARETERKALLSYQEIRQEREAMQKAREEKSKKFGWLLPEDLAIIQQQIAETQAQIVLGQATAQRQSVQESNARARNQPAQADQYRRELTRTNASTEALNNQLASQRQAETDKRAEIAEFERRARENMSKIRARQPTDPDIASLSPQAQAAFWRNQAKKEFVLTVGDSDLPKYPPVMGSKPSPLFLDQPAYFWRESGFAISNYNSVAATETLEAGIRGAFARASATLTKIPAEKLYANGQVTTAEFAQLSFVFSESLDVPALSVMSSLGVGRFGLTRDDVRNALGNYNSVRLPYRLVSRETGDVGEEKIHINIVCPDERNVKGAVPLRPLSWDAVKRELRFTTDDGAISLTWTPANDKGVSGYIITVTPVGAPAGKLSTGGSVDVSGKGTLTALPNGDVQQIHDYILVPPVESGLDPIYVMFNKPRKKPAREDKPELIKPREGTPERGHKYHPAPKTDEIKGLGELKAGRPKTPKQSGGGRRARWYGDKGRKIYEWDSQHGELEGYRASDGEHLGAFDPKTGKQLKSPDPKRNIKKYL</sequence>
<name>A0ABD5BH68_SERMA</name>
<feature type="compositionally biased region" description="Gly residues" evidence="5">
    <location>
        <begin position="1"/>
        <end position="33"/>
    </location>
</feature>
<evidence type="ECO:0000259" key="8">
    <source>
        <dbReference type="Pfam" id="PF09000"/>
    </source>
</evidence>
<dbReference type="InterPro" id="IPR036302">
    <property type="entry name" value="Pyosin/cloacin_T_dom_sf"/>
</dbReference>
<feature type="region of interest" description="Disordered" evidence="5">
    <location>
        <begin position="820"/>
        <end position="848"/>
    </location>
</feature>
<dbReference type="Pfam" id="PF09000">
    <property type="entry name" value="Cytotoxic"/>
    <property type="match status" value="1"/>
</dbReference>
<dbReference type="PRINTS" id="PR01295">
    <property type="entry name" value="CLOACIN"/>
</dbReference>
<evidence type="ECO:0000259" key="7">
    <source>
        <dbReference type="Pfam" id="PF06958"/>
    </source>
</evidence>
<dbReference type="Pfam" id="PF03515">
    <property type="entry name" value="Cloacin"/>
    <property type="match status" value="1"/>
</dbReference>
<dbReference type="GO" id="GO:0042742">
    <property type="term" value="P:defense response to bacterium"/>
    <property type="evidence" value="ECO:0007669"/>
    <property type="project" value="UniProtKB-KW"/>
</dbReference>
<feature type="region of interest" description="Disordered" evidence="5">
    <location>
        <begin position="1"/>
        <end position="77"/>
    </location>
</feature>
<evidence type="ECO:0000256" key="4">
    <source>
        <dbReference type="SAM" id="Coils"/>
    </source>
</evidence>
<dbReference type="SUPFAM" id="SSF63840">
    <property type="entry name" value="Ribonuclease domain of colicin E3"/>
    <property type="match status" value="1"/>
</dbReference>
<dbReference type="InterPro" id="IPR036725">
    <property type="entry name" value="ColE3_ribonuclease_sf"/>
</dbReference>
<evidence type="ECO:0000256" key="2">
    <source>
        <dbReference type="ARBA" id="ARBA00023022"/>
    </source>
</evidence>
<feature type="domain" description="Pyosin/cloacin translocation" evidence="7">
    <location>
        <begin position="595"/>
        <end position="731"/>
    </location>
</feature>
<dbReference type="RefSeq" id="WP_094859998.1">
    <property type="nucleotide sequence ID" value="NZ_CP047682.1"/>
</dbReference>
<dbReference type="InterPro" id="IPR024575">
    <property type="entry name" value="Cloacin_colicin"/>
</dbReference>
<evidence type="ECO:0000313" key="10">
    <source>
        <dbReference type="Proteomes" id="UP001234811"/>
    </source>
</evidence>
<dbReference type="InterPro" id="IPR016128">
    <property type="entry name" value="Pyosin/cloacin_T_dom"/>
</dbReference>
<dbReference type="SUPFAM" id="SSF69369">
    <property type="entry name" value="Cloacin translocation domain"/>
    <property type="match status" value="2"/>
</dbReference>
<feature type="domain" description="Pyosin/cloacin translocation" evidence="6">
    <location>
        <begin position="30"/>
        <end position="318"/>
    </location>
</feature>
<dbReference type="Pfam" id="PF06958">
    <property type="entry name" value="Pyocin_S"/>
    <property type="match status" value="1"/>
</dbReference>
<feature type="compositionally biased region" description="Basic and acidic residues" evidence="5">
    <location>
        <begin position="765"/>
        <end position="778"/>
    </location>
</feature>
<feature type="compositionally biased region" description="Basic and acidic residues" evidence="5">
    <location>
        <begin position="740"/>
        <end position="758"/>
    </location>
</feature>
<dbReference type="AlphaFoldDB" id="A0ABD5BH68"/>
<keyword evidence="1" id="KW-0929">Antimicrobial</keyword>
<evidence type="ECO:0000259" key="6">
    <source>
        <dbReference type="Pfam" id="PF03515"/>
    </source>
</evidence>